<dbReference type="RefSeq" id="WP_191211063.1">
    <property type="nucleotide sequence ID" value="NZ_BAABKL010000033.1"/>
</dbReference>
<dbReference type="EMBL" id="JACXYU010000011">
    <property type="protein sequence ID" value="MBD3933788.1"/>
    <property type="molecule type" value="Genomic_DNA"/>
</dbReference>
<gene>
    <name evidence="3" type="ORF">IF129_19795</name>
</gene>
<accession>A0A927F236</accession>
<evidence type="ECO:0000313" key="3">
    <source>
        <dbReference type="EMBL" id="MBD3933788.1"/>
    </source>
</evidence>
<evidence type="ECO:0000256" key="1">
    <source>
        <dbReference type="SAM" id="MobiDB-lite"/>
    </source>
</evidence>
<keyword evidence="4" id="KW-1185">Reference proteome</keyword>
<dbReference type="InterPro" id="IPR050194">
    <property type="entry name" value="Glycosyltransferase_grp1"/>
</dbReference>
<dbReference type="PANTHER" id="PTHR45947:SF3">
    <property type="entry name" value="SULFOQUINOVOSYL TRANSFERASE SQD2"/>
    <property type="match status" value="1"/>
</dbReference>
<dbReference type="AlphaFoldDB" id="A0A927F236"/>
<dbReference type="PANTHER" id="PTHR45947">
    <property type="entry name" value="SULFOQUINOVOSYL TRANSFERASE SQD2"/>
    <property type="match status" value="1"/>
</dbReference>
<dbReference type="Pfam" id="PF11997">
    <property type="entry name" value="DUF3492"/>
    <property type="match status" value="1"/>
</dbReference>
<organism evidence="3 4">
    <name type="scientific">Streptomyces chumphonensis</name>
    <dbReference type="NCBI Taxonomy" id="1214925"/>
    <lineage>
        <taxon>Bacteria</taxon>
        <taxon>Bacillati</taxon>
        <taxon>Actinomycetota</taxon>
        <taxon>Actinomycetes</taxon>
        <taxon>Kitasatosporales</taxon>
        <taxon>Streptomycetaceae</taxon>
        <taxon>Streptomyces</taxon>
    </lineage>
</organism>
<evidence type="ECO:0000259" key="2">
    <source>
        <dbReference type="Pfam" id="PF11997"/>
    </source>
</evidence>
<reference evidence="3" key="1">
    <citation type="submission" date="2020-09" db="EMBL/GenBank/DDBJ databases">
        <title>Secondary metabolite and genome analysis of marine Streptomyces chumphonensis KK1-2T.</title>
        <authorList>
            <person name="Phongsopitanun W."/>
            <person name="Kanchanasin P."/>
            <person name="Pittayakhajonwut P."/>
            <person name="Suwanborirux K."/>
            <person name="Tanasupawat S."/>
        </authorList>
    </citation>
    <scope>NUCLEOTIDE SEQUENCE</scope>
    <source>
        <strain evidence="3">KK1-2</strain>
    </source>
</reference>
<evidence type="ECO:0000313" key="4">
    <source>
        <dbReference type="Proteomes" id="UP000632289"/>
    </source>
</evidence>
<feature type="region of interest" description="Disordered" evidence="1">
    <location>
        <begin position="554"/>
        <end position="605"/>
    </location>
</feature>
<dbReference type="SUPFAM" id="SSF53756">
    <property type="entry name" value="UDP-Glycosyltransferase/glycogen phosphorylase"/>
    <property type="match status" value="1"/>
</dbReference>
<name>A0A927F236_9ACTN</name>
<feature type="compositionally biased region" description="Low complexity" evidence="1">
    <location>
        <begin position="554"/>
        <end position="565"/>
    </location>
</feature>
<comment type="caution">
    <text evidence="3">The sequence shown here is derived from an EMBL/GenBank/DDBJ whole genome shotgun (WGS) entry which is preliminary data.</text>
</comment>
<dbReference type="Proteomes" id="UP000632289">
    <property type="component" value="Unassembled WGS sequence"/>
</dbReference>
<sequence length="605" mass="63635">MRIALLTEGGYPYARGESAAWCGRLVQGLGGHEFTVYALSRSRRQDEGARCALPPTVREVRTARLWGPPAVGRPGERRGYGRRARALFAAHFAELAAAVCAEEPQADRFATGLYGLGDLAREHGRLPAALRSEQAVRLLESACRAPGALRSARSASVPDLLAVVERLERALRPLSLDWYGPGPGGSGGDAALTAADLCHAVGAGPAALPGLLVRHRVGTPLLLTEYGVRVREHYLGAVGAARRSARDVPPAASAAPVRSLLASFQARLAAEAYRCAEVITPGNAHARRWQERCGAERHKLRTVYPGMESRPFTAVAEDDGVADPAPTLVWTGRVEPAKDVVALLHAFAEVRRVEPRARLLLVGSGPADDPAYAAHCRVLAAQLFPDEARDARSVGTNPVTFTEVGSPEVPRLADAYARAAVVVLSSAVEGFPVSLVEAMFSGRATVSTDAGAVCEVIGGTGLVLPPRNPRALADACLQLLRDPARRARLGAAARARALELFTVEQNLEAFHGMYLELIARRRAGRGTSGGRAHPFARPAEAHVAVRWASGRLGPEAAPAGAGEPAVPHTRTSPAPVGRPSWARPARGPGEPVGPGPRVGAGGGGR</sequence>
<dbReference type="GO" id="GO:0016758">
    <property type="term" value="F:hexosyltransferase activity"/>
    <property type="evidence" value="ECO:0007669"/>
    <property type="project" value="TreeGrafter"/>
</dbReference>
<proteinExistence type="predicted"/>
<feature type="compositionally biased region" description="Gly residues" evidence="1">
    <location>
        <begin position="590"/>
        <end position="605"/>
    </location>
</feature>
<dbReference type="InterPro" id="IPR022622">
    <property type="entry name" value="DUF3492"/>
</dbReference>
<dbReference type="Pfam" id="PF13692">
    <property type="entry name" value="Glyco_trans_1_4"/>
    <property type="match status" value="1"/>
</dbReference>
<feature type="domain" description="DUF3492" evidence="2">
    <location>
        <begin position="1"/>
        <end position="297"/>
    </location>
</feature>
<protein>
    <submittedName>
        <fullName evidence="3">DUF3492 domain-containing protein</fullName>
    </submittedName>
</protein>
<dbReference type="Gene3D" id="3.40.50.2000">
    <property type="entry name" value="Glycogen Phosphorylase B"/>
    <property type="match status" value="2"/>
</dbReference>